<feature type="region of interest" description="Disordered" evidence="1">
    <location>
        <begin position="195"/>
        <end position="218"/>
    </location>
</feature>
<dbReference type="Proteomes" id="UP001491310">
    <property type="component" value="Unassembled WGS sequence"/>
</dbReference>
<keyword evidence="2" id="KW-1133">Transmembrane helix</keyword>
<evidence type="ECO:0000256" key="2">
    <source>
        <dbReference type="SAM" id="Phobius"/>
    </source>
</evidence>
<organism evidence="3 4">
    <name type="scientific">Coccomyxa subellipsoidea</name>
    <dbReference type="NCBI Taxonomy" id="248742"/>
    <lineage>
        <taxon>Eukaryota</taxon>
        <taxon>Viridiplantae</taxon>
        <taxon>Chlorophyta</taxon>
        <taxon>core chlorophytes</taxon>
        <taxon>Trebouxiophyceae</taxon>
        <taxon>Trebouxiophyceae incertae sedis</taxon>
        <taxon>Coccomyxaceae</taxon>
        <taxon>Coccomyxa</taxon>
    </lineage>
</organism>
<dbReference type="EMBL" id="JALJOT010000008">
    <property type="protein sequence ID" value="KAK9907977.1"/>
    <property type="molecule type" value="Genomic_DNA"/>
</dbReference>
<keyword evidence="2" id="KW-0472">Membrane</keyword>
<protein>
    <submittedName>
        <fullName evidence="3">Uncharacterized protein</fullName>
    </submittedName>
</protein>
<comment type="caution">
    <text evidence="3">The sequence shown here is derived from an EMBL/GenBank/DDBJ whole genome shotgun (WGS) entry which is preliminary data.</text>
</comment>
<name>A0ABR2YLZ4_9CHLO</name>
<sequence>MLDFFSALLLALVAYVIFENPSAALGLAKGLYSFLDAHRVESSAAIIIALAIILSPYLLIALVVLFLIVGVPNLPSFLRPLLPAPVVQVQKQASEFQKAVQGPLQSLGRQVGDVGGGLQRSFGDVLDKTTQPFSQALEGPSRAAMTAGGAFRDLEEGTFAAEQQVFGAMSGAASSLQQTSMRMQLTLEEATRCRREPTPEERAACVAHQKQSSMELTQ</sequence>
<accession>A0ABR2YLZ4</accession>
<keyword evidence="2" id="KW-0812">Transmembrane</keyword>
<evidence type="ECO:0000256" key="1">
    <source>
        <dbReference type="SAM" id="MobiDB-lite"/>
    </source>
</evidence>
<reference evidence="3 4" key="1">
    <citation type="journal article" date="2024" name="Nat. Commun.">
        <title>Phylogenomics reveals the evolutionary origins of lichenization in chlorophyte algae.</title>
        <authorList>
            <person name="Puginier C."/>
            <person name="Libourel C."/>
            <person name="Otte J."/>
            <person name="Skaloud P."/>
            <person name="Haon M."/>
            <person name="Grisel S."/>
            <person name="Petersen M."/>
            <person name="Berrin J.G."/>
            <person name="Delaux P.M."/>
            <person name="Dal Grande F."/>
            <person name="Keller J."/>
        </authorList>
    </citation>
    <scope>NUCLEOTIDE SEQUENCE [LARGE SCALE GENOMIC DNA]</scope>
    <source>
        <strain evidence="3 4">SAG 216-7</strain>
    </source>
</reference>
<evidence type="ECO:0000313" key="4">
    <source>
        <dbReference type="Proteomes" id="UP001491310"/>
    </source>
</evidence>
<feature type="transmembrane region" description="Helical" evidence="2">
    <location>
        <begin position="42"/>
        <end position="69"/>
    </location>
</feature>
<proteinExistence type="predicted"/>
<keyword evidence="4" id="KW-1185">Reference proteome</keyword>
<feature type="compositionally biased region" description="Polar residues" evidence="1">
    <location>
        <begin position="209"/>
        <end position="218"/>
    </location>
</feature>
<evidence type="ECO:0000313" key="3">
    <source>
        <dbReference type="EMBL" id="KAK9907977.1"/>
    </source>
</evidence>
<gene>
    <name evidence="3" type="ORF">WJX75_000941</name>
</gene>